<feature type="domain" description="TMEM131L fourth Ig-like" evidence="3">
    <location>
        <begin position="872"/>
        <end position="1021"/>
    </location>
</feature>
<dbReference type="PANTHER" id="PTHR22050:SF0">
    <property type="entry name" value="TRANSMEMBRANE PROTEIN 131 HOMOLOG"/>
    <property type="match status" value="1"/>
</dbReference>
<dbReference type="AlphaFoldDB" id="A0A6V7V3N1"/>
<proteinExistence type="predicted"/>
<dbReference type="PANTHER" id="PTHR22050">
    <property type="entry name" value="RW1 PROTEIN HOMOLOG"/>
    <property type="match status" value="1"/>
</dbReference>
<evidence type="ECO:0000259" key="4">
    <source>
        <dbReference type="Pfam" id="PF24501"/>
    </source>
</evidence>
<reference evidence="5 6" key="1">
    <citation type="submission" date="2020-08" db="EMBL/GenBank/DDBJ databases">
        <authorList>
            <person name="Koutsovoulos G."/>
            <person name="Danchin GJ E."/>
        </authorList>
    </citation>
    <scope>NUCLEOTIDE SEQUENCE [LARGE SCALE GENOMIC DNA]</scope>
</reference>
<protein>
    <submittedName>
        <fullName evidence="5">Uncharacterized protein</fullName>
    </submittedName>
</protein>
<keyword evidence="1" id="KW-0732">Signal</keyword>
<feature type="domain" description="TMEM131L fifth Ig-like" evidence="4">
    <location>
        <begin position="1073"/>
        <end position="1117"/>
    </location>
</feature>
<comment type="caution">
    <text evidence="5">The sequence shown here is derived from an EMBL/GenBank/DDBJ whole genome shotgun (WGS) entry which is preliminary data.</text>
</comment>
<organism evidence="5 6">
    <name type="scientific">Meloidogyne enterolobii</name>
    <name type="common">Root-knot nematode worm</name>
    <name type="synonym">Meloidogyne mayaguensis</name>
    <dbReference type="NCBI Taxonomy" id="390850"/>
    <lineage>
        <taxon>Eukaryota</taxon>
        <taxon>Metazoa</taxon>
        <taxon>Ecdysozoa</taxon>
        <taxon>Nematoda</taxon>
        <taxon>Chromadorea</taxon>
        <taxon>Rhabditida</taxon>
        <taxon>Tylenchina</taxon>
        <taxon>Tylenchomorpha</taxon>
        <taxon>Tylenchoidea</taxon>
        <taxon>Meloidogynidae</taxon>
        <taxon>Meloidogyninae</taxon>
        <taxon>Meloidogyne</taxon>
    </lineage>
</organism>
<dbReference type="InterPro" id="IPR056311">
    <property type="entry name" value="TMEM131_Ig_2"/>
</dbReference>
<feature type="chain" id="PRO_5027935700" evidence="1">
    <location>
        <begin position="21"/>
        <end position="1117"/>
    </location>
</feature>
<evidence type="ECO:0000259" key="3">
    <source>
        <dbReference type="Pfam" id="PF24499"/>
    </source>
</evidence>
<dbReference type="Pfam" id="PF24495">
    <property type="entry name" value="Ig_TMEM131_2"/>
    <property type="match status" value="1"/>
</dbReference>
<evidence type="ECO:0000313" key="5">
    <source>
        <dbReference type="EMBL" id="CAD2169611.1"/>
    </source>
</evidence>
<evidence type="ECO:0000256" key="1">
    <source>
        <dbReference type="SAM" id="SignalP"/>
    </source>
</evidence>
<evidence type="ECO:0000313" key="6">
    <source>
        <dbReference type="Proteomes" id="UP000580250"/>
    </source>
</evidence>
<dbReference type="EMBL" id="CAJEWN010000155">
    <property type="protein sequence ID" value="CAD2169611.1"/>
    <property type="molecule type" value="Genomic_DNA"/>
</dbReference>
<dbReference type="InterPro" id="IPR055436">
    <property type="entry name" value="Ig_TMEM131L_4"/>
</dbReference>
<dbReference type="Proteomes" id="UP000580250">
    <property type="component" value="Unassembled WGS sequence"/>
</dbReference>
<dbReference type="OrthoDB" id="168404at2759"/>
<accession>A0A6V7V3N1</accession>
<feature type="domain" description="TMEM131 second Ig-like" evidence="2">
    <location>
        <begin position="195"/>
        <end position="285"/>
    </location>
</feature>
<dbReference type="Pfam" id="PF24499">
    <property type="entry name" value="Ig_TMEM131L_4"/>
    <property type="match status" value="1"/>
</dbReference>
<dbReference type="Pfam" id="PF24501">
    <property type="entry name" value="Ig_TMEM131L_5"/>
    <property type="match status" value="1"/>
</dbReference>
<name>A0A6V7V3N1_MELEN</name>
<gene>
    <name evidence="5" type="ORF">MENT_LOCUS20951</name>
</gene>
<sequence length="1117" mass="127013">MCLSRSYFLFLSLHSSCILCLINEHLSSLDNNKKILSFGEDSTDAVYHAFVQIGSELHYFQDISYQDSILLPIVTNKKLDSHDFTKDNKQKIKLFEEEVTDFGITTFGVLVHRIIYITNPGNSKIVLSNILSSGINFHCSSSFEKNLMPKQRISFHIYFLPTSEEPPLKEEILSLFTSIGVFVHKVRGQISGNVYRIKPLSNIRLPINSTFSTPIQLHNPHFTTLRILEIFSSDCNIQLEFPTEFLIKSNNSIKSILMSFETRKIAVAKIIGNVERNTTSFIFIKYSLLEEVNDENERRSFYKSKIGLITIPVETQVTLRRDLFSTTNLLDFGLVKAGKQFLSPLKLTVFSTLEKSVEIDSIYSDKSKMIYIQYETHPPISLKSATRGQQPGLIDIANINIDTFIDDKITPKNNISTNKIKIGRIYKKQGNIMAVSRGGNFNVTVPFIAQLYEGELEYNLNELSFHKSLKAFQRREIILTNTSPFPLAIFGAEIEENGKDFFEIFLIESPIIISPGQSLPSLIILFKSGIPSPTNFSSSHIILNTNLTNFQLPLYIFDGEINITLHSIEQNIFNFGLLKKGENRSILFTLFNPNPIAIEVLKFNFPTNLSNFITLQFIEFTNLTFESQQYNNRKMSNQQQIKNLSNFLIPSNSSALFKLTLNFNCLQQQCTNFEKSTNPSSTEENLFFIQTTFSLYNFPIYFEITNSTSLYSIPNKIVFNEGFVGGVYIKSLILMSTLPLQILRVSFLNKDPRFSLSMVNKTFIHNSQLKPWIAKNLANISFVPEASCPQNCYLGIPLNSPDGQWFSYGMKLPQNLAEIDHYLFSRLRRKWLALEGKKIQTTVKVDTDKIKGFEIPIEANLIWPKLFSNPTVHFPLTAVGNFSIVNLTISNPTTSPIIIQILPLVIYPDSDSLLDILSDELSIPPLINPIELNETLMFSLRDTELFTLRPGSPTPKLREEVEKIIEGPVPRFTLTMLLRPGMSARVRIGFLPSDYSLRSSMMIIRNNLTVIEPIVLYGRGARINMAIDDKSANSQPLLFELEPKHLDDCANPRRQLHRMPTTLTVRRSFAVYNNGEVGFSVVNISISGAPCENRGFRVLNCDKFRLEPNETSYLDIS</sequence>
<dbReference type="InterPro" id="IPR039877">
    <property type="entry name" value="TMEM131-like"/>
</dbReference>
<dbReference type="GO" id="GO:0016020">
    <property type="term" value="C:membrane"/>
    <property type="evidence" value="ECO:0007669"/>
    <property type="project" value="TreeGrafter"/>
</dbReference>
<dbReference type="InterPro" id="IPR055437">
    <property type="entry name" value="TMEM131L_Ig_5"/>
</dbReference>
<evidence type="ECO:0000259" key="2">
    <source>
        <dbReference type="Pfam" id="PF24495"/>
    </source>
</evidence>
<feature type="signal peptide" evidence="1">
    <location>
        <begin position="1"/>
        <end position="20"/>
    </location>
</feature>